<feature type="coiled-coil region" evidence="1">
    <location>
        <begin position="88"/>
        <end position="297"/>
    </location>
</feature>
<sequence>MQVAMVSNRFIINIVAFGISFGLSLALTGSFKRAAIIALLYIPTTYIAVLFAHQRRKQHDTIILKSLKSLNGQIREMEDIKSHMVVEINSLEKHRSLLYSESKQLQNQVTEYRHQRDSIDRELSTYAGQKKQAETGILQLKTELENLERTKDELEKYFSKITTESRRLEINCNVSRSEFTKIKNQIEQLEQDKKELENNLTLLNRVKPQLEEKLYDLRINLQELEVVECKKNETIRAKVAEQQSIEDKLSTLREQVDTKQVELSQLKGQVSLLQDEHDILQDQIYDLLQQMENLNSNHLLEQDLEEQDLKEAEDLEPFPFADLLDPLETTDEEKETDISTKLPQEWEILLEQLPEHEVQVLQALVEEENPNPVVKNIAQSNITMPNLLIDSINERASDTLGELIIDPGNEFPGICEEHLAKVQKMIEIYSHKLAKQGYSN</sequence>
<feature type="domain" description="TerB-C" evidence="3">
    <location>
        <begin position="253"/>
        <end position="422"/>
    </location>
</feature>
<dbReference type="Pfam" id="PF15615">
    <property type="entry name" value="TerB_C"/>
    <property type="match status" value="1"/>
</dbReference>
<dbReference type="OrthoDB" id="460892at2"/>
<keyword evidence="5" id="KW-1185">Reference proteome</keyword>
<keyword evidence="2" id="KW-0812">Transmembrane</keyword>
<name>A0A0V7ZRF3_9CYAN</name>
<evidence type="ECO:0000256" key="2">
    <source>
        <dbReference type="SAM" id="Phobius"/>
    </source>
</evidence>
<keyword evidence="1" id="KW-0175">Coiled coil</keyword>
<feature type="transmembrane region" description="Helical" evidence="2">
    <location>
        <begin position="10"/>
        <end position="28"/>
    </location>
</feature>
<feature type="transmembrane region" description="Helical" evidence="2">
    <location>
        <begin position="34"/>
        <end position="52"/>
    </location>
</feature>
<dbReference type="Proteomes" id="UP000053372">
    <property type="component" value="Unassembled WGS sequence"/>
</dbReference>
<keyword evidence="2" id="KW-0472">Membrane</keyword>
<dbReference type="EMBL" id="LMTZ01000091">
    <property type="protein sequence ID" value="KST67080.1"/>
    <property type="molecule type" value="Genomic_DNA"/>
</dbReference>
<comment type="caution">
    <text evidence="4">The sequence shown here is derived from an EMBL/GenBank/DDBJ whole genome shotgun (WGS) entry which is preliminary data.</text>
</comment>
<organism evidence="4 5">
    <name type="scientific">Mastigocoleus testarum BC008</name>
    <dbReference type="NCBI Taxonomy" id="371196"/>
    <lineage>
        <taxon>Bacteria</taxon>
        <taxon>Bacillati</taxon>
        <taxon>Cyanobacteriota</taxon>
        <taxon>Cyanophyceae</taxon>
        <taxon>Nostocales</taxon>
        <taxon>Hapalosiphonaceae</taxon>
        <taxon>Mastigocoleus</taxon>
    </lineage>
</organism>
<accession>A0A0V7ZRF3</accession>
<evidence type="ECO:0000259" key="3">
    <source>
        <dbReference type="Pfam" id="PF15615"/>
    </source>
</evidence>
<evidence type="ECO:0000256" key="1">
    <source>
        <dbReference type="SAM" id="Coils"/>
    </source>
</evidence>
<evidence type="ECO:0000313" key="5">
    <source>
        <dbReference type="Proteomes" id="UP000053372"/>
    </source>
</evidence>
<protein>
    <recommendedName>
        <fullName evidence="3">TerB-C domain-containing protein</fullName>
    </recommendedName>
</protein>
<dbReference type="RefSeq" id="WP_027840963.1">
    <property type="nucleotide sequence ID" value="NZ_LMTZ01000091.1"/>
</dbReference>
<proteinExistence type="predicted"/>
<reference evidence="4 5" key="1">
    <citation type="journal article" date="2015" name="Genome Announc.">
        <title>Draft Genome of the Euendolithic (true boring) Cyanobacterium Mastigocoleus testarum strain BC008.</title>
        <authorList>
            <person name="Guida B.S."/>
            <person name="Garcia-Pichel F."/>
        </authorList>
    </citation>
    <scope>NUCLEOTIDE SEQUENCE [LARGE SCALE GENOMIC DNA]</scope>
    <source>
        <strain evidence="4 5">BC008</strain>
    </source>
</reference>
<keyword evidence="2" id="KW-1133">Transmembrane helix</keyword>
<evidence type="ECO:0000313" key="4">
    <source>
        <dbReference type="EMBL" id="KST67080.1"/>
    </source>
</evidence>
<dbReference type="InterPro" id="IPR028932">
    <property type="entry name" value="TerB-C"/>
</dbReference>
<gene>
    <name evidence="4" type="ORF">BC008_28230</name>
</gene>
<dbReference type="AlphaFoldDB" id="A0A0V7ZRF3"/>